<dbReference type="Proteomes" id="UP000308652">
    <property type="component" value="Unassembled WGS sequence"/>
</dbReference>
<accession>A0A5C3MAT8</accession>
<evidence type="ECO:0000313" key="2">
    <source>
        <dbReference type="EMBL" id="TFK38271.1"/>
    </source>
</evidence>
<organism evidence="2 3">
    <name type="scientific">Crucibulum laeve</name>
    <dbReference type="NCBI Taxonomy" id="68775"/>
    <lineage>
        <taxon>Eukaryota</taxon>
        <taxon>Fungi</taxon>
        <taxon>Dikarya</taxon>
        <taxon>Basidiomycota</taxon>
        <taxon>Agaricomycotina</taxon>
        <taxon>Agaricomycetes</taxon>
        <taxon>Agaricomycetidae</taxon>
        <taxon>Agaricales</taxon>
        <taxon>Agaricineae</taxon>
        <taxon>Nidulariaceae</taxon>
        <taxon>Crucibulum</taxon>
    </lineage>
</organism>
<dbReference type="AlphaFoldDB" id="A0A5C3MAT8"/>
<gene>
    <name evidence="2" type="ORF">BDQ12DRAFT_735828</name>
</gene>
<keyword evidence="3" id="KW-1185">Reference proteome</keyword>
<feature type="region of interest" description="Disordered" evidence="1">
    <location>
        <begin position="1"/>
        <end position="35"/>
    </location>
</feature>
<dbReference type="EMBL" id="ML213604">
    <property type="protein sequence ID" value="TFK38271.1"/>
    <property type="molecule type" value="Genomic_DNA"/>
</dbReference>
<name>A0A5C3MAT8_9AGAR</name>
<reference evidence="2 3" key="1">
    <citation type="journal article" date="2019" name="Nat. Ecol. Evol.">
        <title>Megaphylogeny resolves global patterns of mushroom evolution.</title>
        <authorList>
            <person name="Varga T."/>
            <person name="Krizsan K."/>
            <person name="Foldi C."/>
            <person name="Dima B."/>
            <person name="Sanchez-Garcia M."/>
            <person name="Sanchez-Ramirez S."/>
            <person name="Szollosi G.J."/>
            <person name="Szarkandi J.G."/>
            <person name="Papp V."/>
            <person name="Albert L."/>
            <person name="Andreopoulos W."/>
            <person name="Angelini C."/>
            <person name="Antonin V."/>
            <person name="Barry K.W."/>
            <person name="Bougher N.L."/>
            <person name="Buchanan P."/>
            <person name="Buyck B."/>
            <person name="Bense V."/>
            <person name="Catcheside P."/>
            <person name="Chovatia M."/>
            <person name="Cooper J."/>
            <person name="Damon W."/>
            <person name="Desjardin D."/>
            <person name="Finy P."/>
            <person name="Geml J."/>
            <person name="Haridas S."/>
            <person name="Hughes K."/>
            <person name="Justo A."/>
            <person name="Karasinski D."/>
            <person name="Kautmanova I."/>
            <person name="Kiss B."/>
            <person name="Kocsube S."/>
            <person name="Kotiranta H."/>
            <person name="LaButti K.M."/>
            <person name="Lechner B.E."/>
            <person name="Liimatainen K."/>
            <person name="Lipzen A."/>
            <person name="Lukacs Z."/>
            <person name="Mihaltcheva S."/>
            <person name="Morgado L.N."/>
            <person name="Niskanen T."/>
            <person name="Noordeloos M.E."/>
            <person name="Ohm R.A."/>
            <person name="Ortiz-Santana B."/>
            <person name="Ovrebo C."/>
            <person name="Racz N."/>
            <person name="Riley R."/>
            <person name="Savchenko A."/>
            <person name="Shiryaev A."/>
            <person name="Soop K."/>
            <person name="Spirin V."/>
            <person name="Szebenyi C."/>
            <person name="Tomsovsky M."/>
            <person name="Tulloss R.E."/>
            <person name="Uehling J."/>
            <person name="Grigoriev I.V."/>
            <person name="Vagvolgyi C."/>
            <person name="Papp T."/>
            <person name="Martin F.M."/>
            <person name="Miettinen O."/>
            <person name="Hibbett D.S."/>
            <person name="Nagy L.G."/>
        </authorList>
    </citation>
    <scope>NUCLEOTIDE SEQUENCE [LARGE SCALE GENOMIC DNA]</scope>
    <source>
        <strain evidence="2 3">CBS 166.37</strain>
    </source>
</reference>
<feature type="compositionally biased region" description="Polar residues" evidence="1">
    <location>
        <begin position="1"/>
        <end position="19"/>
    </location>
</feature>
<evidence type="ECO:0008006" key="4">
    <source>
        <dbReference type="Google" id="ProtNLM"/>
    </source>
</evidence>
<evidence type="ECO:0000256" key="1">
    <source>
        <dbReference type="SAM" id="MobiDB-lite"/>
    </source>
</evidence>
<sequence length="367" mass="41132">MPTTCAASNQQKPSATLDSEASVPQAPTQPLEATAGTSKALELPMEILTEISSYFYALVIPEVTTHPNDNNDTFPQMYQPNVFERPKVLRALSQTCRLWRSMLYPLIWEHVICTPEYMHHVGRQVDRLCAFFRHRSTEASLVRALTITLPYIAHRDVNPFQEVVGLLKRLKNLHTLQISLTVTKLEAMHNALINQTFPSIQTVILPAEAYGILQSCGNVRTIICTASQHGDMEPLCEAIEKHCKAVDALGGEFSWECVQWIARVLPDLQSIMIPAPVIHKSWLMRNLCYIELNVQTVLDPATTPFTSFDRDDLGTFIKEAKLLLLGQGKKSLVVVRTTYLGNTVPMVESISLTTEQASTSRLQCKEI</sequence>
<protein>
    <recommendedName>
        <fullName evidence="4">F-box domain-containing protein</fullName>
    </recommendedName>
</protein>
<proteinExistence type="predicted"/>
<dbReference type="OrthoDB" id="3251070at2759"/>
<evidence type="ECO:0000313" key="3">
    <source>
        <dbReference type="Proteomes" id="UP000308652"/>
    </source>
</evidence>